<comment type="caution">
    <text evidence="3">The sequence shown here is derived from an EMBL/GenBank/DDBJ whole genome shotgun (WGS) entry which is preliminary data.</text>
</comment>
<feature type="domain" description="Phosphatidic acid phosphatase type 2/haloperoxidase" evidence="2">
    <location>
        <begin position="61"/>
        <end position="174"/>
    </location>
</feature>
<evidence type="ECO:0000256" key="1">
    <source>
        <dbReference type="SAM" id="Phobius"/>
    </source>
</evidence>
<keyword evidence="4" id="KW-1185">Reference proteome</keyword>
<proteinExistence type="predicted"/>
<feature type="transmembrane region" description="Helical" evidence="1">
    <location>
        <begin position="36"/>
        <end position="55"/>
    </location>
</feature>
<dbReference type="Pfam" id="PF01569">
    <property type="entry name" value="PAP2"/>
    <property type="match status" value="1"/>
</dbReference>
<organism evidence="3 4">
    <name type="scientific">Alicyclobacillus tolerans</name>
    <dbReference type="NCBI Taxonomy" id="90970"/>
    <lineage>
        <taxon>Bacteria</taxon>
        <taxon>Bacillati</taxon>
        <taxon>Bacillota</taxon>
        <taxon>Bacilli</taxon>
        <taxon>Bacillales</taxon>
        <taxon>Alicyclobacillaceae</taxon>
        <taxon>Alicyclobacillus</taxon>
    </lineage>
</organism>
<dbReference type="Proteomes" id="UP001229209">
    <property type="component" value="Unassembled WGS sequence"/>
</dbReference>
<dbReference type="InterPro" id="IPR036938">
    <property type="entry name" value="PAP2/HPO_sf"/>
</dbReference>
<dbReference type="EMBL" id="JAURUO010000018">
    <property type="protein sequence ID" value="MDP9729642.1"/>
    <property type="molecule type" value="Genomic_DNA"/>
</dbReference>
<evidence type="ECO:0000259" key="2">
    <source>
        <dbReference type="SMART" id="SM00014"/>
    </source>
</evidence>
<dbReference type="PANTHER" id="PTHR14969">
    <property type="entry name" value="SPHINGOSINE-1-PHOSPHATE PHOSPHOHYDROLASE"/>
    <property type="match status" value="1"/>
</dbReference>
<protein>
    <submittedName>
        <fullName evidence="3">Membrane-associated phospholipid phosphatase</fullName>
    </submittedName>
</protein>
<gene>
    <name evidence="3" type="ORF">J2S04_002616</name>
</gene>
<reference evidence="3 4" key="1">
    <citation type="submission" date="2023-07" db="EMBL/GenBank/DDBJ databases">
        <title>Genomic Encyclopedia of Type Strains, Phase IV (KMG-IV): sequencing the most valuable type-strain genomes for metagenomic binning, comparative biology and taxonomic classification.</title>
        <authorList>
            <person name="Goeker M."/>
        </authorList>
    </citation>
    <scope>NUCLEOTIDE SEQUENCE [LARGE SCALE GENOMIC DNA]</scope>
    <source>
        <strain evidence="3 4">DSM 25924</strain>
    </source>
</reference>
<accession>A0ABT9LZD8</accession>
<keyword evidence="1" id="KW-1133">Transmembrane helix</keyword>
<feature type="transmembrane region" description="Helical" evidence="1">
    <location>
        <begin position="239"/>
        <end position="260"/>
    </location>
</feature>
<dbReference type="Gene3D" id="1.20.144.10">
    <property type="entry name" value="Phosphatidic acid phosphatase type 2/haloperoxidase"/>
    <property type="match status" value="1"/>
</dbReference>
<feature type="transmembrane region" description="Helical" evidence="1">
    <location>
        <begin position="159"/>
        <end position="180"/>
    </location>
</feature>
<keyword evidence="1" id="KW-0472">Membrane</keyword>
<evidence type="ECO:0000313" key="4">
    <source>
        <dbReference type="Proteomes" id="UP001229209"/>
    </source>
</evidence>
<feature type="transmembrane region" description="Helical" evidence="1">
    <location>
        <begin position="280"/>
        <end position="301"/>
    </location>
</feature>
<sequence length="308" mass="34213">MVQTNFPLPYGFAWQYRWIVAIQSHASPHLDSLARMLSWLGLEPFYLLLLPVLYWSVNRKLGMRMAYVFVLGMAVNSWLKTSFGWVRPIGVPGIRSGYTSSIGDAIYSMPSGHAQGTMMFWTLLGRWFKRKVLWAIGILLVALIGWSRVYLGLHWPLDVIVGWALGFFLAYVGWSIGTWWSYREVPFSWKWTAAVVLPLVLLSFQQTASGQQYCGFLLGMGVGAVLEERFVGSVSGKSVWQRVAASIIGMAGLIGVQWGMKSVIAHVAWSTGVGLVAQTIAMGLFATFVAPLLFQLAGIYASRNQTTA</sequence>
<dbReference type="SMART" id="SM00014">
    <property type="entry name" value="acidPPc"/>
    <property type="match status" value="1"/>
</dbReference>
<dbReference type="RefSeq" id="WP_306955435.1">
    <property type="nucleotide sequence ID" value="NZ_JAURUO010000018.1"/>
</dbReference>
<feature type="transmembrane region" description="Helical" evidence="1">
    <location>
        <begin position="132"/>
        <end position="153"/>
    </location>
</feature>
<name>A0ABT9LZD8_9BACL</name>
<keyword evidence="1" id="KW-0812">Transmembrane</keyword>
<evidence type="ECO:0000313" key="3">
    <source>
        <dbReference type="EMBL" id="MDP9729642.1"/>
    </source>
</evidence>
<dbReference type="SUPFAM" id="SSF48317">
    <property type="entry name" value="Acid phosphatase/Vanadium-dependent haloperoxidase"/>
    <property type="match status" value="1"/>
</dbReference>
<dbReference type="PANTHER" id="PTHR14969:SF13">
    <property type="entry name" value="AT30094P"/>
    <property type="match status" value="1"/>
</dbReference>
<dbReference type="InterPro" id="IPR000326">
    <property type="entry name" value="PAP2/HPO"/>
</dbReference>